<feature type="transmembrane region" description="Helical" evidence="1">
    <location>
        <begin position="554"/>
        <end position="573"/>
    </location>
</feature>
<evidence type="ECO:0000313" key="4">
    <source>
        <dbReference type="Proteomes" id="UP000178419"/>
    </source>
</evidence>
<dbReference type="EMBL" id="MGGE01000032">
    <property type="protein sequence ID" value="OGM20862.1"/>
    <property type="molecule type" value="Genomic_DNA"/>
</dbReference>
<feature type="transmembrane region" description="Helical" evidence="1">
    <location>
        <begin position="38"/>
        <end position="57"/>
    </location>
</feature>
<dbReference type="Proteomes" id="UP000178419">
    <property type="component" value="Unassembled WGS sequence"/>
</dbReference>
<feature type="transmembrane region" description="Helical" evidence="1">
    <location>
        <begin position="153"/>
        <end position="171"/>
    </location>
</feature>
<protein>
    <recommendedName>
        <fullName evidence="2">Membrane protein 6-pyruvoyl-tetrahydropterin synthase-related domain-containing protein</fullName>
    </recommendedName>
</protein>
<feature type="transmembrane region" description="Helical" evidence="1">
    <location>
        <begin position="378"/>
        <end position="395"/>
    </location>
</feature>
<comment type="caution">
    <text evidence="3">The sequence shown here is derived from an EMBL/GenBank/DDBJ whole genome shotgun (WGS) entry which is preliminary data.</text>
</comment>
<keyword evidence="1" id="KW-0472">Membrane</keyword>
<accession>A0A1F7Y0P9</accession>
<reference evidence="3 4" key="1">
    <citation type="journal article" date="2016" name="Nat. Commun.">
        <title>Thousands of microbial genomes shed light on interconnected biogeochemical processes in an aquifer system.</title>
        <authorList>
            <person name="Anantharaman K."/>
            <person name="Brown C.T."/>
            <person name="Hug L.A."/>
            <person name="Sharon I."/>
            <person name="Castelle C.J."/>
            <person name="Probst A.J."/>
            <person name="Thomas B.C."/>
            <person name="Singh A."/>
            <person name="Wilkins M.J."/>
            <person name="Karaoz U."/>
            <person name="Brodie E.L."/>
            <person name="Williams K.H."/>
            <person name="Hubbard S.S."/>
            <person name="Banfield J.F."/>
        </authorList>
    </citation>
    <scope>NUCLEOTIDE SEQUENCE [LARGE SCALE GENOMIC DNA]</scope>
</reference>
<dbReference type="AlphaFoldDB" id="A0A1F7Y0P9"/>
<dbReference type="InterPro" id="IPR018776">
    <property type="entry name" value="Membrane_prot_PTPS-rel_domain"/>
</dbReference>
<feature type="transmembrane region" description="Helical" evidence="1">
    <location>
        <begin position="130"/>
        <end position="147"/>
    </location>
</feature>
<feature type="transmembrane region" description="Helical" evidence="1">
    <location>
        <begin position="12"/>
        <end position="31"/>
    </location>
</feature>
<feature type="transmembrane region" description="Helical" evidence="1">
    <location>
        <begin position="215"/>
        <end position="235"/>
    </location>
</feature>
<keyword evidence="1" id="KW-1133">Transmembrane helix</keyword>
<dbReference type="Pfam" id="PF10131">
    <property type="entry name" value="PTPS_related"/>
    <property type="match status" value="1"/>
</dbReference>
<feature type="transmembrane region" description="Helical" evidence="1">
    <location>
        <begin position="315"/>
        <end position="333"/>
    </location>
</feature>
<evidence type="ECO:0000259" key="2">
    <source>
        <dbReference type="Pfam" id="PF10131"/>
    </source>
</evidence>
<feature type="transmembrane region" description="Helical" evidence="1">
    <location>
        <begin position="340"/>
        <end position="358"/>
    </location>
</feature>
<gene>
    <name evidence="3" type="ORF">A2714_00360</name>
</gene>
<keyword evidence="1" id="KW-0812">Transmembrane</keyword>
<evidence type="ECO:0000256" key="1">
    <source>
        <dbReference type="SAM" id="Phobius"/>
    </source>
</evidence>
<organism evidence="3 4">
    <name type="scientific">Candidatus Woesebacteria bacterium RIFCSPHIGHO2_01_FULL_38_9</name>
    <dbReference type="NCBI Taxonomy" id="1802492"/>
    <lineage>
        <taxon>Bacteria</taxon>
        <taxon>Candidatus Woeseibacteriota</taxon>
    </lineage>
</organism>
<sequence>MYFSILSHKPYRMVFVSLIATLLYLSLLIFLRFYRKKPLNVVLTLLGFSILPIISIFRQGSYESGDLTINMAKLMSFYSALSEGQLIPHWAGELNATYGYPNFIFAYPLPYYLGSLYHFFGLSFLNSLKLVLITSYISSGLAMYFWLKNHVSERFAFVGAIFYLFAPYHLIDMHFRVDIGEMLAMVFMPLSLYLIDKANKRKSFLWKFLTGLSISFLILSHQAVSLLGIPLLFLYSTLLLKIRTLNAILKNILPFLLGLAFSAYYWLPVLMEAKFTHQLTDVNSQVVFPKITSLLYSPWRLGFLFQGPMGELSPIVGYAHWIIIFIAAYLILIKRYRNKYTLFFFGAFWIYLFLIISLSKPIWDILEILRRIQFPYRILSIIILVSSAVTAFAFQHLKNKKLFYFLLVLAIGSTVLNWGNRGNVPEITDKKIAEELPLWTAKGEGLGPAAPIWIPTENLWQKTIPKNHLETMTGEIRILSEERSNILHSYKVEAKKLSYLKENTYYFPGWELTVDGATKEIIYTNKDFPGIITFELEKGVHKIILKFKDTSIRYHSFVFSVLALILSASYLIIKSLPTPSSASSKTTTRRPSAGKA</sequence>
<evidence type="ECO:0000313" key="3">
    <source>
        <dbReference type="EMBL" id="OGM20862.1"/>
    </source>
</evidence>
<feature type="transmembrane region" description="Helical" evidence="1">
    <location>
        <begin position="178"/>
        <end position="195"/>
    </location>
</feature>
<proteinExistence type="predicted"/>
<name>A0A1F7Y0P9_9BACT</name>
<feature type="domain" description="Membrane protein 6-pyruvoyl-tetrahydropterin synthase-related" evidence="2">
    <location>
        <begin position="107"/>
        <end position="413"/>
    </location>
</feature>
<feature type="transmembrane region" description="Helical" evidence="1">
    <location>
        <begin position="247"/>
        <end position="267"/>
    </location>
</feature>
<feature type="transmembrane region" description="Helical" evidence="1">
    <location>
        <begin position="104"/>
        <end position="125"/>
    </location>
</feature>